<comment type="caution">
    <text evidence="4">The sequence shown here is derived from an EMBL/GenBank/DDBJ whole genome shotgun (WGS) entry which is preliminary data.</text>
</comment>
<dbReference type="SMART" id="SM00257">
    <property type="entry name" value="LysM"/>
    <property type="match status" value="1"/>
</dbReference>
<evidence type="ECO:0000313" key="4">
    <source>
        <dbReference type="EMBL" id="KAK2998925.1"/>
    </source>
</evidence>
<dbReference type="InterPro" id="IPR052210">
    <property type="entry name" value="LysM1-like"/>
</dbReference>
<dbReference type="PANTHER" id="PTHR34997">
    <property type="entry name" value="AM15"/>
    <property type="match status" value="1"/>
</dbReference>
<evidence type="ECO:0000256" key="2">
    <source>
        <dbReference type="ARBA" id="ARBA00023026"/>
    </source>
</evidence>
<protein>
    <recommendedName>
        <fullName evidence="3">LysM domain-containing protein</fullName>
    </recommendedName>
</protein>
<dbReference type="InterPro" id="IPR018392">
    <property type="entry name" value="LysM"/>
</dbReference>
<feature type="domain" description="LysM" evidence="3">
    <location>
        <begin position="30"/>
        <end position="74"/>
    </location>
</feature>
<dbReference type="PROSITE" id="PS51782">
    <property type="entry name" value="LYSM"/>
    <property type="match status" value="1"/>
</dbReference>
<dbReference type="Pfam" id="PF01476">
    <property type="entry name" value="LysM"/>
    <property type="match status" value="1"/>
</dbReference>
<dbReference type="Proteomes" id="UP001188597">
    <property type="component" value="Unassembled WGS sequence"/>
</dbReference>
<dbReference type="EMBL" id="JAVXUP010003447">
    <property type="protein sequence ID" value="KAK2998925.1"/>
    <property type="molecule type" value="Genomic_DNA"/>
</dbReference>
<keyword evidence="5" id="KW-1185">Reference proteome</keyword>
<evidence type="ECO:0000259" key="3">
    <source>
        <dbReference type="PROSITE" id="PS51782"/>
    </source>
</evidence>
<organism evidence="4 5">
    <name type="scientific">Escallonia herrerae</name>
    <dbReference type="NCBI Taxonomy" id="1293975"/>
    <lineage>
        <taxon>Eukaryota</taxon>
        <taxon>Viridiplantae</taxon>
        <taxon>Streptophyta</taxon>
        <taxon>Embryophyta</taxon>
        <taxon>Tracheophyta</taxon>
        <taxon>Spermatophyta</taxon>
        <taxon>Magnoliopsida</taxon>
        <taxon>eudicotyledons</taxon>
        <taxon>Gunneridae</taxon>
        <taxon>Pentapetalae</taxon>
        <taxon>asterids</taxon>
        <taxon>campanulids</taxon>
        <taxon>Escalloniales</taxon>
        <taxon>Escalloniaceae</taxon>
        <taxon>Escallonia</taxon>
    </lineage>
</organism>
<keyword evidence="2" id="KW-0843">Virulence</keyword>
<keyword evidence="1" id="KW-0147">Chitin-binding</keyword>
<accession>A0AA88V0X4</accession>
<dbReference type="AlphaFoldDB" id="A0AA88V0X4"/>
<proteinExistence type="predicted"/>
<dbReference type="Gene3D" id="3.10.350.10">
    <property type="entry name" value="LysM domain"/>
    <property type="match status" value="1"/>
</dbReference>
<evidence type="ECO:0000256" key="1">
    <source>
        <dbReference type="ARBA" id="ARBA00022669"/>
    </source>
</evidence>
<reference evidence="4" key="1">
    <citation type="submission" date="2022-12" db="EMBL/GenBank/DDBJ databases">
        <title>Draft genome assemblies for two species of Escallonia (Escalloniales).</title>
        <authorList>
            <person name="Chanderbali A."/>
            <person name="Dervinis C."/>
            <person name="Anghel I."/>
            <person name="Soltis D."/>
            <person name="Soltis P."/>
            <person name="Zapata F."/>
        </authorList>
    </citation>
    <scope>NUCLEOTIDE SEQUENCE</scope>
    <source>
        <strain evidence="4">UCBG64.0493</strain>
        <tissue evidence="4">Leaf</tissue>
    </source>
</reference>
<name>A0AA88V0X4_9ASTE</name>
<sequence>MAAGASSGRKKTDLSCCAVGFTKAPPICSKVHGAQIGDTCFSVAKAFNLTTEDFNAINPNLNCIRIFVGEWLCVNGLAN</sequence>
<evidence type="ECO:0000313" key="5">
    <source>
        <dbReference type="Proteomes" id="UP001188597"/>
    </source>
</evidence>
<dbReference type="PANTHER" id="PTHR34997:SF1">
    <property type="entry name" value="PEPTIDOGLYCAN-BINDING LYSIN DOMAIN"/>
    <property type="match status" value="1"/>
</dbReference>
<gene>
    <name evidence="4" type="ORF">RJ639_023674</name>
</gene>
<dbReference type="GO" id="GO:0008061">
    <property type="term" value="F:chitin binding"/>
    <property type="evidence" value="ECO:0007669"/>
    <property type="project" value="UniProtKB-KW"/>
</dbReference>
<dbReference type="SUPFAM" id="SSF54106">
    <property type="entry name" value="LysM domain"/>
    <property type="match status" value="1"/>
</dbReference>
<dbReference type="InterPro" id="IPR036779">
    <property type="entry name" value="LysM_dom_sf"/>
</dbReference>